<comment type="caution">
    <text evidence="2">The sequence shown here is derived from an EMBL/GenBank/DDBJ whole genome shotgun (WGS) entry which is preliminary data.</text>
</comment>
<feature type="chain" id="PRO_5040408108" evidence="1">
    <location>
        <begin position="20"/>
        <end position="132"/>
    </location>
</feature>
<feature type="signal peptide" evidence="1">
    <location>
        <begin position="1"/>
        <end position="19"/>
    </location>
</feature>
<proteinExistence type="predicted"/>
<keyword evidence="1" id="KW-0732">Signal</keyword>
<evidence type="ECO:0000313" key="2">
    <source>
        <dbReference type="EMBL" id="KAF2097808.1"/>
    </source>
</evidence>
<gene>
    <name evidence="2" type="ORF">NA57DRAFT_76615</name>
</gene>
<name>A0A9P4IEE8_9PEZI</name>
<protein>
    <submittedName>
        <fullName evidence="2">Uncharacterized protein</fullName>
    </submittedName>
</protein>
<keyword evidence="3" id="KW-1185">Reference proteome</keyword>
<evidence type="ECO:0000313" key="3">
    <source>
        <dbReference type="Proteomes" id="UP000799772"/>
    </source>
</evidence>
<accession>A0A9P4IEE8</accession>
<dbReference type="OrthoDB" id="10548192at2759"/>
<organism evidence="2 3">
    <name type="scientific">Rhizodiscina lignyota</name>
    <dbReference type="NCBI Taxonomy" id="1504668"/>
    <lineage>
        <taxon>Eukaryota</taxon>
        <taxon>Fungi</taxon>
        <taxon>Dikarya</taxon>
        <taxon>Ascomycota</taxon>
        <taxon>Pezizomycotina</taxon>
        <taxon>Dothideomycetes</taxon>
        <taxon>Pleosporomycetidae</taxon>
        <taxon>Aulographales</taxon>
        <taxon>Rhizodiscinaceae</taxon>
        <taxon>Rhizodiscina</taxon>
    </lineage>
</organism>
<dbReference type="EMBL" id="ML978127">
    <property type="protein sequence ID" value="KAF2097808.1"/>
    <property type="molecule type" value="Genomic_DNA"/>
</dbReference>
<sequence length="132" mass="13601">MQFSTVFIATILAATSTIAAPTKNNAEEVHQLGKRVAANTQSCSARDNGVSSAEYTVTIGEPFANGVGCGSLNNAILEAGVPISDFTCAPGGPGADNTVVTFTNQQGQSKQINTAFGTFYPMVNGGFNCPDF</sequence>
<dbReference type="Proteomes" id="UP000799772">
    <property type="component" value="Unassembled WGS sequence"/>
</dbReference>
<dbReference type="AlphaFoldDB" id="A0A9P4IEE8"/>
<reference evidence="2" key="1">
    <citation type="journal article" date="2020" name="Stud. Mycol.">
        <title>101 Dothideomycetes genomes: a test case for predicting lifestyles and emergence of pathogens.</title>
        <authorList>
            <person name="Haridas S."/>
            <person name="Albert R."/>
            <person name="Binder M."/>
            <person name="Bloem J."/>
            <person name="Labutti K."/>
            <person name="Salamov A."/>
            <person name="Andreopoulos B."/>
            <person name="Baker S."/>
            <person name="Barry K."/>
            <person name="Bills G."/>
            <person name="Bluhm B."/>
            <person name="Cannon C."/>
            <person name="Castanera R."/>
            <person name="Culley D."/>
            <person name="Daum C."/>
            <person name="Ezra D."/>
            <person name="Gonzalez J."/>
            <person name="Henrissat B."/>
            <person name="Kuo A."/>
            <person name="Liang C."/>
            <person name="Lipzen A."/>
            <person name="Lutzoni F."/>
            <person name="Magnuson J."/>
            <person name="Mondo S."/>
            <person name="Nolan M."/>
            <person name="Ohm R."/>
            <person name="Pangilinan J."/>
            <person name="Park H.-J."/>
            <person name="Ramirez L."/>
            <person name="Alfaro M."/>
            <person name="Sun H."/>
            <person name="Tritt A."/>
            <person name="Yoshinaga Y."/>
            <person name="Zwiers L.-H."/>
            <person name="Turgeon B."/>
            <person name="Goodwin S."/>
            <person name="Spatafora J."/>
            <person name="Crous P."/>
            <person name="Grigoriev I."/>
        </authorList>
    </citation>
    <scope>NUCLEOTIDE SEQUENCE</scope>
    <source>
        <strain evidence="2">CBS 133067</strain>
    </source>
</reference>
<evidence type="ECO:0000256" key="1">
    <source>
        <dbReference type="SAM" id="SignalP"/>
    </source>
</evidence>